<dbReference type="GO" id="GO:0005737">
    <property type="term" value="C:cytoplasm"/>
    <property type="evidence" value="ECO:0007669"/>
    <property type="project" value="UniProtKB-SubCell"/>
</dbReference>
<organism evidence="8 9">
    <name type="scientific">Motilimonas pumila</name>
    <dbReference type="NCBI Taxonomy" id="2303987"/>
    <lineage>
        <taxon>Bacteria</taxon>
        <taxon>Pseudomonadati</taxon>
        <taxon>Pseudomonadota</taxon>
        <taxon>Gammaproteobacteria</taxon>
        <taxon>Alteromonadales</taxon>
        <taxon>Alteromonadales genera incertae sedis</taxon>
        <taxon>Motilimonas</taxon>
    </lineage>
</organism>
<dbReference type="CDD" id="cd06142">
    <property type="entry name" value="RNaseD_exo"/>
    <property type="match status" value="1"/>
</dbReference>
<comment type="caution">
    <text evidence="8">The sequence shown here is derived from an EMBL/GenBank/DDBJ whole genome shotgun (WGS) entry which is preliminary data.</text>
</comment>
<dbReference type="Gene3D" id="1.10.150.80">
    <property type="entry name" value="HRDC domain"/>
    <property type="match status" value="2"/>
</dbReference>
<keyword evidence="2 6" id="KW-0819">tRNA processing</keyword>
<dbReference type="InterPro" id="IPR044876">
    <property type="entry name" value="HRDC_dom_sf"/>
</dbReference>
<evidence type="ECO:0000256" key="1">
    <source>
        <dbReference type="ARBA" id="ARBA00022490"/>
    </source>
</evidence>
<comment type="function">
    <text evidence="6">Exonuclease involved in the 3' processing of various precursor tRNAs. Initiates hydrolysis at the 3'-terminus of an RNA molecule and releases 5'-mononucleotides.</text>
</comment>
<keyword evidence="5 6" id="KW-0269">Exonuclease</keyword>
<dbReference type="GO" id="GO:0000166">
    <property type="term" value="F:nucleotide binding"/>
    <property type="evidence" value="ECO:0007669"/>
    <property type="project" value="InterPro"/>
</dbReference>
<dbReference type="HAMAP" id="MF_01899">
    <property type="entry name" value="RNase_D"/>
    <property type="match status" value="1"/>
</dbReference>
<dbReference type="InterPro" id="IPR010997">
    <property type="entry name" value="HRDC-like_sf"/>
</dbReference>
<keyword evidence="9" id="KW-1185">Reference proteome</keyword>
<dbReference type="Proteomes" id="UP000283255">
    <property type="component" value="Unassembled WGS sequence"/>
</dbReference>
<gene>
    <name evidence="6 8" type="primary">rnd</name>
    <name evidence="8" type="ORF">D1Z90_12700</name>
</gene>
<dbReference type="InterPro" id="IPR051086">
    <property type="entry name" value="RNase_D-like"/>
</dbReference>
<dbReference type="InterPro" id="IPR048579">
    <property type="entry name" value="RNAseD_HRDC_C"/>
</dbReference>
<evidence type="ECO:0000313" key="8">
    <source>
        <dbReference type="EMBL" id="RJG42519.1"/>
    </source>
</evidence>
<dbReference type="InterPro" id="IPR002121">
    <property type="entry name" value="HRDC_dom"/>
</dbReference>
<dbReference type="InterPro" id="IPR036397">
    <property type="entry name" value="RNaseH_sf"/>
</dbReference>
<dbReference type="Gene3D" id="3.30.420.10">
    <property type="entry name" value="Ribonuclease H-like superfamily/Ribonuclease H"/>
    <property type="match status" value="1"/>
</dbReference>
<dbReference type="AlphaFoldDB" id="A0A418YDA2"/>
<sequence>MSFLRPTWARSFVVYSGKKKWLNLATSLRVEQLKFKYISTQDALMTLNNAMSDNIIALDTEFVRTRTYYANLGLLQFAQDQEYYLIDPLAVGDLAPFWQALESRTTLWHSFAEDLEIVKNHKGDLNGEHLDTQIACGFLNMGHSLGYAAMVNNLLGVKLDKGEARTDWLARPLADRQLDYAIRDVVYLEPCYDILAEQLNKKGLLQMFKQECHNQVNKRLQQPEEDQLYVDIKNAAKLNQRGLAVLQALAKWRFNTAKTRNYALNFVVKEAHLWEVAKHQPKSKSTLSQLGLTEQEIRVHGDTIITLVKQAMALAPDQLPAKIKPVIEYAGYKAEFKRIKEAVALAAQQNDIAVELLASKKTIHQYLGWLWKLSDAEKADAERPMLLSDWRYEMLSPIIKLG</sequence>
<keyword evidence="3 6" id="KW-0540">Nuclease</keyword>
<proteinExistence type="inferred from homology"/>
<dbReference type="GO" id="GO:0008408">
    <property type="term" value="F:3'-5' exonuclease activity"/>
    <property type="evidence" value="ECO:0007669"/>
    <property type="project" value="InterPro"/>
</dbReference>
<dbReference type="Pfam" id="PF01612">
    <property type="entry name" value="DNA_pol_A_exo1"/>
    <property type="match status" value="1"/>
</dbReference>
<dbReference type="GO" id="GO:0042780">
    <property type="term" value="P:tRNA 3'-end processing"/>
    <property type="evidence" value="ECO:0007669"/>
    <property type="project" value="UniProtKB-UniRule"/>
</dbReference>
<dbReference type="PROSITE" id="PS50967">
    <property type="entry name" value="HRDC"/>
    <property type="match status" value="1"/>
</dbReference>
<dbReference type="SMART" id="SM00474">
    <property type="entry name" value="35EXOc"/>
    <property type="match status" value="1"/>
</dbReference>
<comment type="similarity">
    <text evidence="6">Belongs to the RNase D family.</text>
</comment>
<dbReference type="PANTHER" id="PTHR47649">
    <property type="entry name" value="RIBONUCLEASE D"/>
    <property type="match status" value="1"/>
</dbReference>
<evidence type="ECO:0000256" key="2">
    <source>
        <dbReference type="ARBA" id="ARBA00022694"/>
    </source>
</evidence>
<keyword evidence="1 6" id="KW-0963">Cytoplasm</keyword>
<comment type="subcellular location">
    <subcellularLocation>
        <location evidence="6">Cytoplasm</location>
    </subcellularLocation>
</comment>
<accession>A0A418YDA2</accession>
<dbReference type="InterPro" id="IPR002562">
    <property type="entry name" value="3'-5'_exonuclease_dom"/>
</dbReference>
<dbReference type="SUPFAM" id="SSF47819">
    <property type="entry name" value="HRDC-like"/>
    <property type="match status" value="2"/>
</dbReference>
<dbReference type="EMBL" id="QZCH01000016">
    <property type="protein sequence ID" value="RJG42519.1"/>
    <property type="molecule type" value="Genomic_DNA"/>
</dbReference>
<evidence type="ECO:0000256" key="4">
    <source>
        <dbReference type="ARBA" id="ARBA00022801"/>
    </source>
</evidence>
<evidence type="ECO:0000259" key="7">
    <source>
        <dbReference type="PROSITE" id="PS50967"/>
    </source>
</evidence>
<evidence type="ECO:0000256" key="6">
    <source>
        <dbReference type="HAMAP-Rule" id="MF_01899"/>
    </source>
</evidence>
<dbReference type="GO" id="GO:0003676">
    <property type="term" value="F:nucleic acid binding"/>
    <property type="evidence" value="ECO:0007669"/>
    <property type="project" value="InterPro"/>
</dbReference>
<dbReference type="EC" id="3.1.13.5" evidence="6"/>
<dbReference type="RefSeq" id="WP_119911146.1">
    <property type="nucleotide sequence ID" value="NZ_QZCH01000016.1"/>
</dbReference>
<protein>
    <recommendedName>
        <fullName evidence="6">Ribonuclease D</fullName>
        <shortName evidence="6">RNase D</shortName>
        <ecNumber evidence="6">3.1.13.5</ecNumber>
    </recommendedName>
</protein>
<reference evidence="8 9" key="1">
    <citation type="submission" date="2018-09" db="EMBL/GenBank/DDBJ databases">
        <authorList>
            <person name="Wang F."/>
        </authorList>
    </citation>
    <scope>NUCLEOTIDE SEQUENCE [LARGE SCALE GENOMIC DNA]</scope>
    <source>
        <strain evidence="8 9">PLHSC7-2</strain>
    </source>
</reference>
<comment type="catalytic activity">
    <reaction evidence="6">
        <text>Exonucleolytic cleavage that removes extra residues from the 3'-terminus of tRNA to produce 5'-mononucleotides.</text>
        <dbReference type="EC" id="3.1.13.5"/>
    </reaction>
</comment>
<dbReference type="SUPFAM" id="SSF53098">
    <property type="entry name" value="Ribonuclease H-like"/>
    <property type="match status" value="1"/>
</dbReference>
<dbReference type="PANTHER" id="PTHR47649:SF1">
    <property type="entry name" value="RIBONUCLEASE D"/>
    <property type="match status" value="1"/>
</dbReference>
<evidence type="ECO:0000256" key="5">
    <source>
        <dbReference type="ARBA" id="ARBA00022839"/>
    </source>
</evidence>
<evidence type="ECO:0000256" key="3">
    <source>
        <dbReference type="ARBA" id="ARBA00022722"/>
    </source>
</evidence>
<dbReference type="GO" id="GO:0033890">
    <property type="term" value="F:ribonuclease D activity"/>
    <property type="evidence" value="ECO:0007669"/>
    <property type="project" value="UniProtKB-UniRule"/>
</dbReference>
<name>A0A418YDA2_9GAMM</name>
<dbReference type="InterPro" id="IPR012337">
    <property type="entry name" value="RNaseH-like_sf"/>
</dbReference>
<reference evidence="8 9" key="2">
    <citation type="submission" date="2019-01" db="EMBL/GenBank/DDBJ databases">
        <title>Motilimonas pumilus sp. nov., isolated from the gut of sea cucumber (Apostichopus japonicus).</title>
        <authorList>
            <person name="Wang F.-Q."/>
            <person name="Ren L.-H."/>
            <person name="Lin Y.-W."/>
            <person name="Sun G.-H."/>
            <person name="Du Z.-J."/>
            <person name="Zhao J.-X."/>
            <person name="Liu X.-J."/>
            <person name="Liu L.-J."/>
        </authorList>
    </citation>
    <scope>NUCLEOTIDE SEQUENCE [LARGE SCALE GENOMIC DNA]</scope>
    <source>
        <strain evidence="8 9">PLHSC7-2</strain>
    </source>
</reference>
<feature type="domain" description="HRDC" evidence="7">
    <location>
        <begin position="239"/>
        <end position="318"/>
    </location>
</feature>
<dbReference type="SMART" id="SM00341">
    <property type="entry name" value="HRDC"/>
    <property type="match status" value="1"/>
</dbReference>
<evidence type="ECO:0000313" key="9">
    <source>
        <dbReference type="Proteomes" id="UP000283255"/>
    </source>
</evidence>
<comment type="cofactor">
    <cofactor evidence="6">
        <name>a divalent metal cation</name>
        <dbReference type="ChEBI" id="CHEBI:60240"/>
    </cofactor>
</comment>
<dbReference type="InterPro" id="IPR006292">
    <property type="entry name" value="RNase_D"/>
</dbReference>
<dbReference type="Pfam" id="PF00570">
    <property type="entry name" value="HRDC"/>
    <property type="match status" value="1"/>
</dbReference>
<keyword evidence="4 6" id="KW-0378">Hydrolase</keyword>
<dbReference type="Pfam" id="PF21293">
    <property type="entry name" value="RNAseD_HRDC_C"/>
    <property type="match status" value="1"/>
</dbReference>
<dbReference type="NCBIfam" id="TIGR01388">
    <property type="entry name" value="rnd"/>
    <property type="match status" value="1"/>
</dbReference>